<protein>
    <submittedName>
        <fullName evidence="1">Uncharacterized protein</fullName>
    </submittedName>
</protein>
<dbReference type="AlphaFoldDB" id="A0AA87MSW3"/>
<accession>A0AA87MSW3</accession>
<dbReference type="RefSeq" id="WP_002760770.1">
    <property type="nucleotide sequence ID" value="NZ_AKWM02000007.1"/>
</dbReference>
<evidence type="ECO:0000313" key="2">
    <source>
        <dbReference type="Proteomes" id="UP000001343"/>
    </source>
</evidence>
<organism evidence="1 2">
    <name type="scientific">Leptospira mayottensis 200901122</name>
    <dbReference type="NCBI Taxonomy" id="1193010"/>
    <lineage>
        <taxon>Bacteria</taxon>
        <taxon>Pseudomonadati</taxon>
        <taxon>Spirochaetota</taxon>
        <taxon>Spirochaetia</taxon>
        <taxon>Leptospirales</taxon>
        <taxon>Leptospiraceae</taxon>
        <taxon>Leptospira</taxon>
    </lineage>
</organism>
<dbReference type="Proteomes" id="UP000001343">
    <property type="component" value="Unassembled WGS sequence"/>
</dbReference>
<comment type="caution">
    <text evidence="1">The sequence shown here is derived from an EMBL/GenBank/DDBJ whole genome shotgun (WGS) entry which is preliminary data.</text>
</comment>
<name>A0AA87MSW3_9LEPT</name>
<dbReference type="EMBL" id="AKWM02000007">
    <property type="protein sequence ID" value="EKS01814.1"/>
    <property type="molecule type" value="Genomic_DNA"/>
</dbReference>
<proteinExistence type="predicted"/>
<sequence>MNGILASVEEVHHSSVKIGPFKTEERGQYYTNSIGLIKNSEE</sequence>
<gene>
    <name evidence="1" type="ORF">LEP1GSC125_3993</name>
</gene>
<reference evidence="1 2" key="1">
    <citation type="journal article" date="2014" name="Int. J. Syst. Evol. Microbiol.">
        <title>Leptospira mayottensis sp. nov., a pathogenic species of the genus Leptospira isolated from humans.</title>
        <authorList>
            <person name="Bourhy P."/>
            <person name="Collet L."/>
            <person name="Brisse S."/>
            <person name="Picardeau M."/>
        </authorList>
    </citation>
    <scope>NUCLEOTIDE SEQUENCE [LARGE SCALE GENOMIC DNA]</scope>
    <source>
        <strain evidence="1 2">200901122</strain>
    </source>
</reference>
<evidence type="ECO:0000313" key="1">
    <source>
        <dbReference type="EMBL" id="EKS01814.1"/>
    </source>
</evidence>